<name>A0A0K2G7C4_NITMO</name>
<evidence type="ECO:0000313" key="3">
    <source>
        <dbReference type="Proteomes" id="UP000069205"/>
    </source>
</evidence>
<dbReference type="PRINTS" id="PR01590">
    <property type="entry name" value="HTHFIS"/>
</dbReference>
<dbReference type="OrthoDB" id="9802388at2"/>
<dbReference type="Pfam" id="PF02954">
    <property type="entry name" value="HTH_8"/>
    <property type="match status" value="1"/>
</dbReference>
<sequence length="196" mass="21609">MPVSSSVFTVLLLTADADVQAQFKQLFKDASITIVRDRAALEKEPLKRPFDAVVVEARDGQDAAAALPPYIDPSRTLILTGSRTVLKRTAKVMQSMTQPNGHALNGKFRDASLEGYLEMKMGDFVKGMRNGSARNLHPILISAVERPLIASALRETQGNQIQAAELLGLNRNTLRKKIVDLHIPLKRIRTKAVRTV</sequence>
<evidence type="ECO:0000259" key="1">
    <source>
        <dbReference type="Pfam" id="PF02954"/>
    </source>
</evidence>
<dbReference type="InterPro" id="IPR002197">
    <property type="entry name" value="HTH_Fis"/>
</dbReference>
<organism evidence="2 3">
    <name type="scientific">Nitrospira moscoviensis</name>
    <dbReference type="NCBI Taxonomy" id="42253"/>
    <lineage>
        <taxon>Bacteria</taxon>
        <taxon>Pseudomonadati</taxon>
        <taxon>Nitrospirota</taxon>
        <taxon>Nitrospiria</taxon>
        <taxon>Nitrospirales</taxon>
        <taxon>Nitrospiraceae</taxon>
        <taxon>Nitrospira</taxon>
    </lineage>
</organism>
<dbReference type="SUPFAM" id="SSF46689">
    <property type="entry name" value="Homeodomain-like"/>
    <property type="match status" value="1"/>
</dbReference>
<dbReference type="EMBL" id="CP011801">
    <property type="protein sequence ID" value="ALA56769.1"/>
    <property type="molecule type" value="Genomic_DNA"/>
</dbReference>
<dbReference type="Gene3D" id="1.10.10.60">
    <property type="entry name" value="Homeodomain-like"/>
    <property type="match status" value="1"/>
</dbReference>
<dbReference type="InterPro" id="IPR050207">
    <property type="entry name" value="Trans_regulatory_Fis"/>
</dbReference>
<dbReference type="PANTHER" id="PTHR47918">
    <property type="entry name" value="DNA-BINDING PROTEIN FIS"/>
    <property type="match status" value="1"/>
</dbReference>
<dbReference type="InterPro" id="IPR009057">
    <property type="entry name" value="Homeodomain-like_sf"/>
</dbReference>
<accession>A0A0K2G7C4</accession>
<dbReference type="AlphaFoldDB" id="A0A0K2G7C4"/>
<dbReference type="PANTHER" id="PTHR47918:SF1">
    <property type="entry name" value="DNA-BINDING PROTEIN FIS"/>
    <property type="match status" value="1"/>
</dbReference>
<feature type="domain" description="DNA binding HTH" evidence="1">
    <location>
        <begin position="143"/>
        <end position="178"/>
    </location>
</feature>
<gene>
    <name evidence="2" type="ORF">NITMOv2_0331</name>
</gene>
<dbReference type="Proteomes" id="UP000069205">
    <property type="component" value="Chromosome"/>
</dbReference>
<dbReference type="STRING" id="42253.NITMOv2_0331"/>
<proteinExistence type="predicted"/>
<dbReference type="KEGG" id="nmv:NITMOv2_0331"/>
<dbReference type="PATRIC" id="fig|42253.5.peg.319"/>
<evidence type="ECO:0000313" key="2">
    <source>
        <dbReference type="EMBL" id="ALA56769.1"/>
    </source>
</evidence>
<dbReference type="RefSeq" id="WP_053378208.1">
    <property type="nucleotide sequence ID" value="NZ_CP011801.1"/>
</dbReference>
<keyword evidence="3" id="KW-1185">Reference proteome</keyword>
<protein>
    <recommendedName>
        <fullName evidence="1">DNA binding HTH domain-containing protein</fullName>
    </recommendedName>
</protein>
<dbReference type="GO" id="GO:0043565">
    <property type="term" value="F:sequence-specific DNA binding"/>
    <property type="evidence" value="ECO:0007669"/>
    <property type="project" value="InterPro"/>
</dbReference>
<reference evidence="2 3" key="1">
    <citation type="journal article" date="2015" name="Proc. Natl. Acad. Sci. U.S.A.">
        <title>Expanded metabolic versatility of ubiquitous nitrite-oxidizing bacteria from the genus Nitrospira.</title>
        <authorList>
            <person name="Koch H."/>
            <person name="Lucker S."/>
            <person name="Albertsen M."/>
            <person name="Kitzinger K."/>
            <person name="Herbold C."/>
            <person name="Spieck E."/>
            <person name="Nielsen P.H."/>
            <person name="Wagner M."/>
            <person name="Daims H."/>
        </authorList>
    </citation>
    <scope>NUCLEOTIDE SEQUENCE [LARGE SCALE GENOMIC DNA]</scope>
    <source>
        <strain evidence="2 3">NSP M-1</strain>
    </source>
</reference>